<dbReference type="GO" id="GO:0006897">
    <property type="term" value="P:endocytosis"/>
    <property type="evidence" value="ECO:0007669"/>
    <property type="project" value="TreeGrafter"/>
</dbReference>
<keyword evidence="3 4" id="KW-0009">Actin-binding</keyword>
<keyword evidence="8" id="KW-1185">Reference proteome</keyword>
<keyword evidence="2" id="KW-0067">ATP-binding</keyword>
<reference evidence="7" key="1">
    <citation type="submission" date="2020-11" db="EMBL/GenBank/DDBJ databases">
        <authorList>
            <person name="Tran Van P."/>
        </authorList>
    </citation>
    <scope>NUCLEOTIDE SEQUENCE</scope>
</reference>
<evidence type="ECO:0000256" key="2">
    <source>
        <dbReference type="ARBA" id="ARBA00022840"/>
    </source>
</evidence>
<evidence type="ECO:0000256" key="3">
    <source>
        <dbReference type="ARBA" id="ARBA00023203"/>
    </source>
</evidence>
<protein>
    <recommendedName>
        <fullName evidence="6">Myosin motor domain-containing protein</fullName>
    </recommendedName>
</protein>
<dbReference type="GO" id="GO:0005886">
    <property type="term" value="C:plasma membrane"/>
    <property type="evidence" value="ECO:0007669"/>
    <property type="project" value="TreeGrafter"/>
</dbReference>
<dbReference type="PANTHER" id="PTHR13140">
    <property type="entry name" value="MYOSIN"/>
    <property type="match status" value="1"/>
</dbReference>
<dbReference type="PROSITE" id="PS51456">
    <property type="entry name" value="MYOSIN_MOTOR"/>
    <property type="match status" value="1"/>
</dbReference>
<feature type="compositionally biased region" description="Basic and acidic residues" evidence="5">
    <location>
        <begin position="653"/>
        <end position="683"/>
    </location>
</feature>
<dbReference type="PANTHER" id="PTHR13140:SF679">
    <property type="entry name" value="UNCONVENTIONAL MYOSIN IC"/>
    <property type="match status" value="1"/>
</dbReference>
<sequence length="715" mass="82761">MENLRVRRAGFAYRRQYEPFLERYKSLCPQTWPRYTAGTPKQGVKIIMDKFTGSSEDYQMGETKVFIRESKTLFAIEDAFQRRKHELASKIQAVYKGRLQRRKYLQMRSAVTTISKYWKRVLAKRELAKRKKAVTVIRGFIKGFIQRNKPMQHLDDSSVKFLQMVKVSWLIRLAKNLPSKILQHKWMPAPTCCQEASSLILKLSVPQPFEAHRHRPAANFLNIFFADCLPPRQPVVLLPNPSPPPSVTGNSTTSTLTHFDPNPTIQQVVTLAHAIYLCDEAFKQHLSADTFQMFVQKHQVFMTASIYFISLKQHHFEDAEQTQISQLCDELNAIILRTPEQLQTNWLELRPKQACILGVQFSGPPSVELVPGVFTPEEKDAPSQYSTSTQRELVPYQKFQTQSHRLLEIDDETDPYLAALHTYASATSMPQPSSSFVRDLEKKTVLPSFKRFSGNPEEEYTFDRFWSNFYKIHIIPSKFITPSQRIGLLLLYLDGKANNLVDRQPDKTEESDYCRILKILIEEYGNIQATRQCIYKMFEKLKPDGTSADDMAKYMEKVVDVTTQLHNLRSNMPQVHIRLWPTIKLHLRKSGLLNSVLHELELNPPHRASESATWESTPANRYRWVSKFIRSEAPEDEVSPTALTFLSGTISKQIKEKEPDKKSDTEDIEKDSSSKKMKRDASKSPRRLSHNNSKKSDRRSKRQEIQKRSKLFINT</sequence>
<dbReference type="Pfam" id="PF00063">
    <property type="entry name" value="Myosin_head"/>
    <property type="match status" value="1"/>
</dbReference>
<dbReference type="AlphaFoldDB" id="A0A7R9BUK7"/>
<evidence type="ECO:0000256" key="5">
    <source>
        <dbReference type="SAM" id="MobiDB-lite"/>
    </source>
</evidence>
<evidence type="ECO:0000256" key="4">
    <source>
        <dbReference type="PROSITE-ProRule" id="PRU00782"/>
    </source>
</evidence>
<dbReference type="InterPro" id="IPR001609">
    <property type="entry name" value="Myosin_head_motor_dom-like"/>
</dbReference>
<dbReference type="GO" id="GO:0016459">
    <property type="term" value="C:myosin complex"/>
    <property type="evidence" value="ECO:0007669"/>
    <property type="project" value="UniProtKB-KW"/>
</dbReference>
<dbReference type="EMBL" id="CAJPEX010002927">
    <property type="protein sequence ID" value="CAG0921657.1"/>
    <property type="molecule type" value="Genomic_DNA"/>
</dbReference>
<evidence type="ECO:0000313" key="7">
    <source>
        <dbReference type="EMBL" id="CAD7281505.1"/>
    </source>
</evidence>
<dbReference type="GO" id="GO:0030048">
    <property type="term" value="P:actin filament-based movement"/>
    <property type="evidence" value="ECO:0007669"/>
    <property type="project" value="TreeGrafter"/>
</dbReference>
<dbReference type="InterPro" id="IPR000048">
    <property type="entry name" value="IQ_motif_EF-hand-BS"/>
</dbReference>
<dbReference type="EMBL" id="OA884964">
    <property type="protein sequence ID" value="CAD7281505.1"/>
    <property type="molecule type" value="Genomic_DNA"/>
</dbReference>
<proteinExistence type="inferred from homology"/>
<dbReference type="Gene3D" id="6.20.240.20">
    <property type="match status" value="1"/>
</dbReference>
<keyword evidence="4" id="KW-0518">Myosin</keyword>
<accession>A0A7R9BUK7</accession>
<dbReference type="Proteomes" id="UP000678499">
    <property type="component" value="Unassembled WGS sequence"/>
</dbReference>
<feature type="domain" description="Myosin motor" evidence="6">
    <location>
        <begin position="1"/>
        <end position="81"/>
    </location>
</feature>
<dbReference type="OrthoDB" id="6108017at2759"/>
<feature type="region of interest" description="Disordered" evidence="5">
    <location>
        <begin position="653"/>
        <end position="715"/>
    </location>
</feature>
<dbReference type="InterPro" id="IPR027417">
    <property type="entry name" value="P-loop_NTPase"/>
</dbReference>
<dbReference type="GO" id="GO:0007015">
    <property type="term" value="P:actin filament organization"/>
    <property type="evidence" value="ECO:0007669"/>
    <property type="project" value="TreeGrafter"/>
</dbReference>
<dbReference type="Pfam" id="PF00612">
    <property type="entry name" value="IQ"/>
    <property type="match status" value="1"/>
</dbReference>
<organism evidence="7">
    <name type="scientific">Notodromas monacha</name>
    <dbReference type="NCBI Taxonomy" id="399045"/>
    <lineage>
        <taxon>Eukaryota</taxon>
        <taxon>Metazoa</taxon>
        <taxon>Ecdysozoa</taxon>
        <taxon>Arthropoda</taxon>
        <taxon>Crustacea</taxon>
        <taxon>Oligostraca</taxon>
        <taxon>Ostracoda</taxon>
        <taxon>Podocopa</taxon>
        <taxon>Podocopida</taxon>
        <taxon>Cypridocopina</taxon>
        <taxon>Cypridoidea</taxon>
        <taxon>Cyprididae</taxon>
        <taxon>Notodromas</taxon>
    </lineage>
</organism>
<feature type="compositionally biased region" description="Basic residues" evidence="5">
    <location>
        <begin position="684"/>
        <end position="701"/>
    </location>
</feature>
<gene>
    <name evidence="7" type="ORF">NMOB1V02_LOCUS9149</name>
</gene>
<dbReference type="SUPFAM" id="SSF52540">
    <property type="entry name" value="P-loop containing nucleoside triphosphate hydrolases"/>
    <property type="match status" value="1"/>
</dbReference>
<keyword evidence="1" id="KW-0547">Nucleotide-binding</keyword>
<dbReference type="GO" id="GO:0051015">
    <property type="term" value="F:actin filament binding"/>
    <property type="evidence" value="ECO:0007669"/>
    <property type="project" value="TreeGrafter"/>
</dbReference>
<evidence type="ECO:0000256" key="1">
    <source>
        <dbReference type="ARBA" id="ARBA00022741"/>
    </source>
</evidence>
<comment type="similarity">
    <text evidence="4">Belongs to the TRAFAC class myosin-kinesin ATPase superfamily. Myosin family.</text>
</comment>
<dbReference type="GO" id="GO:0000146">
    <property type="term" value="F:microfilament motor activity"/>
    <property type="evidence" value="ECO:0007669"/>
    <property type="project" value="TreeGrafter"/>
</dbReference>
<evidence type="ECO:0000313" key="8">
    <source>
        <dbReference type="Proteomes" id="UP000678499"/>
    </source>
</evidence>
<evidence type="ECO:0000259" key="6">
    <source>
        <dbReference type="PROSITE" id="PS51456"/>
    </source>
</evidence>
<dbReference type="GO" id="GO:0005902">
    <property type="term" value="C:microvillus"/>
    <property type="evidence" value="ECO:0007669"/>
    <property type="project" value="TreeGrafter"/>
</dbReference>
<dbReference type="SMART" id="SM00015">
    <property type="entry name" value="IQ"/>
    <property type="match status" value="3"/>
</dbReference>
<dbReference type="GO" id="GO:0005737">
    <property type="term" value="C:cytoplasm"/>
    <property type="evidence" value="ECO:0007669"/>
    <property type="project" value="TreeGrafter"/>
</dbReference>
<keyword evidence="4" id="KW-0505">Motor protein</keyword>
<dbReference type="GO" id="GO:0005524">
    <property type="term" value="F:ATP binding"/>
    <property type="evidence" value="ECO:0007669"/>
    <property type="project" value="UniProtKB-KW"/>
</dbReference>
<dbReference type="PROSITE" id="PS50096">
    <property type="entry name" value="IQ"/>
    <property type="match status" value="1"/>
</dbReference>
<dbReference type="Gene3D" id="1.20.5.190">
    <property type="match status" value="1"/>
</dbReference>
<name>A0A7R9BUK7_9CRUS</name>
<comment type="caution">
    <text evidence="4">Lacks conserved residue(s) required for the propagation of feature annotation.</text>
</comment>